<dbReference type="InterPro" id="IPR002347">
    <property type="entry name" value="SDR_fam"/>
</dbReference>
<dbReference type="AlphaFoldDB" id="A0A849CGF9"/>
<evidence type="ECO:0000313" key="4">
    <source>
        <dbReference type="EMBL" id="NNH75965.1"/>
    </source>
</evidence>
<accession>A0A849CGF9</accession>
<protein>
    <submittedName>
        <fullName evidence="4">SDR family oxidoreductase</fullName>
    </submittedName>
</protein>
<dbReference type="InterPro" id="IPR036291">
    <property type="entry name" value="NAD(P)-bd_dom_sf"/>
</dbReference>
<evidence type="ECO:0000259" key="3">
    <source>
        <dbReference type="SMART" id="SM00822"/>
    </source>
</evidence>
<feature type="domain" description="Ketoreductase" evidence="3">
    <location>
        <begin position="365"/>
        <end position="545"/>
    </location>
</feature>
<name>A0A849CGF9_9NOCA</name>
<dbReference type="CDD" id="cd05233">
    <property type="entry name" value="SDR_c"/>
    <property type="match status" value="1"/>
</dbReference>
<dbReference type="Proteomes" id="UP000586827">
    <property type="component" value="Unassembled WGS sequence"/>
</dbReference>
<reference evidence="4 5" key="1">
    <citation type="submission" date="2020-05" db="EMBL/GenBank/DDBJ databases">
        <title>MicrobeNet Type strains.</title>
        <authorList>
            <person name="Nicholson A.C."/>
        </authorList>
    </citation>
    <scope>NUCLEOTIDE SEQUENCE [LARGE SCALE GENOMIC DNA]</scope>
    <source>
        <strain evidence="4 5">JCM 3224</strain>
    </source>
</reference>
<evidence type="ECO:0000256" key="2">
    <source>
        <dbReference type="ARBA" id="ARBA00023002"/>
    </source>
</evidence>
<comment type="caution">
    <text evidence="4">The sequence shown here is derived from an EMBL/GenBank/DDBJ whole genome shotgun (WGS) entry which is preliminary data.</text>
</comment>
<dbReference type="SUPFAM" id="SSF53474">
    <property type="entry name" value="alpha/beta-Hydrolases"/>
    <property type="match status" value="1"/>
</dbReference>
<dbReference type="InterPro" id="IPR029058">
    <property type="entry name" value="AB_hydrolase_fold"/>
</dbReference>
<sequence length="631" mass="69109">MSITATRCSLPTSAPPATCSSVYPAAAVNDWCWTSSTPLEETIVTDQPTIIPASERIVRNGEFEIAVYEYGEPSAETVVLVHGWPDDNHLWDHVVPLLAQRFHVVTYDTRGHGRSTRTDRTEDYQLERFAADFFAVAEAVSPGEPVHVLAHDWGSVQVWEAVCEPDAAARIASFTSVSGPNLDHLGAWVRGELSRGKLWGPFTQLLSSLYTGLFMTPGVPRVVLKPLGTEKMWSRFVGLMNETSPENVTLGPEFQRDFFDGMRIYRANILRRMSGPRERRTEVPVQLVIARRDVAVRPTGYNDTHEWAPNLYRREVGGGHWLPFSHPELLATATTELIDSLRTGAATRGLRRAEVGRQQREFDDQLLVITGGGSGIGRETALAFARKGAEVVLSDINLDSAKETAELIAREGGSAQAYQLDVSNKDAVEEHAATVIAEHGVPDILINNAGIGQAGDFFDTSAAEFDRVLNINLYGVINGCRAFGKAMAERGLGGHIVNLSSMAAYTPQRGFSAYSTSKSAVFMFSDCLRAELASKGIGVHTICPGIVHTNIVANTRFAGVSAAEEAQKQARYDKLYAARRYGPEKVAAQIVKAVERDRAVVPVTPEAHLQYRFNRFAPAVARFVAARVKLT</sequence>
<dbReference type="InterPro" id="IPR000073">
    <property type="entry name" value="AB_hydrolase_1"/>
</dbReference>
<dbReference type="PRINTS" id="PR00081">
    <property type="entry name" value="GDHRDH"/>
</dbReference>
<dbReference type="Gene3D" id="3.40.50.720">
    <property type="entry name" value="NAD(P)-binding Rossmann-like Domain"/>
    <property type="match status" value="1"/>
</dbReference>
<gene>
    <name evidence="4" type="ORF">HLB23_39970</name>
</gene>
<dbReference type="SMART" id="SM00822">
    <property type="entry name" value="PKS_KR"/>
    <property type="match status" value="1"/>
</dbReference>
<dbReference type="Pfam" id="PF00106">
    <property type="entry name" value="adh_short"/>
    <property type="match status" value="1"/>
</dbReference>
<dbReference type="Gene3D" id="3.40.50.1820">
    <property type="entry name" value="alpha/beta hydrolase"/>
    <property type="match status" value="1"/>
</dbReference>
<proteinExistence type="inferred from homology"/>
<dbReference type="InterPro" id="IPR057326">
    <property type="entry name" value="KR_dom"/>
</dbReference>
<dbReference type="Pfam" id="PF00561">
    <property type="entry name" value="Abhydrolase_1"/>
    <property type="match status" value="1"/>
</dbReference>
<keyword evidence="2" id="KW-0560">Oxidoreductase</keyword>
<evidence type="ECO:0000313" key="5">
    <source>
        <dbReference type="Proteomes" id="UP000586827"/>
    </source>
</evidence>
<dbReference type="NCBIfam" id="NF004514">
    <property type="entry name" value="PRK05855.1"/>
    <property type="match status" value="1"/>
</dbReference>
<keyword evidence="5" id="KW-1185">Reference proteome</keyword>
<dbReference type="PANTHER" id="PTHR44196:SF1">
    <property type="entry name" value="DEHYDROGENASE_REDUCTASE SDR FAMILY MEMBER 7B"/>
    <property type="match status" value="1"/>
</dbReference>
<dbReference type="FunFam" id="3.40.50.720:FF:000084">
    <property type="entry name" value="Short-chain dehydrogenase reductase"/>
    <property type="match status" value="1"/>
</dbReference>
<dbReference type="GO" id="GO:0016491">
    <property type="term" value="F:oxidoreductase activity"/>
    <property type="evidence" value="ECO:0007669"/>
    <property type="project" value="UniProtKB-KW"/>
</dbReference>
<dbReference type="EMBL" id="JABELX010000032">
    <property type="protein sequence ID" value="NNH75965.1"/>
    <property type="molecule type" value="Genomic_DNA"/>
</dbReference>
<dbReference type="PROSITE" id="PS00061">
    <property type="entry name" value="ADH_SHORT"/>
    <property type="match status" value="1"/>
</dbReference>
<dbReference type="InterPro" id="IPR020904">
    <property type="entry name" value="Sc_DH/Rdtase_CS"/>
</dbReference>
<comment type="similarity">
    <text evidence="1">Belongs to the short-chain dehydrogenases/reductases (SDR) family.</text>
</comment>
<dbReference type="GO" id="GO:0016020">
    <property type="term" value="C:membrane"/>
    <property type="evidence" value="ECO:0007669"/>
    <property type="project" value="TreeGrafter"/>
</dbReference>
<dbReference type="PRINTS" id="PR00080">
    <property type="entry name" value="SDRFAMILY"/>
</dbReference>
<dbReference type="PANTHER" id="PTHR44196">
    <property type="entry name" value="DEHYDROGENASE/REDUCTASE SDR FAMILY MEMBER 7B"/>
    <property type="match status" value="1"/>
</dbReference>
<organism evidence="4 5">
    <name type="scientific">Nocardia uniformis</name>
    <dbReference type="NCBI Taxonomy" id="53432"/>
    <lineage>
        <taxon>Bacteria</taxon>
        <taxon>Bacillati</taxon>
        <taxon>Actinomycetota</taxon>
        <taxon>Actinomycetes</taxon>
        <taxon>Mycobacteriales</taxon>
        <taxon>Nocardiaceae</taxon>
        <taxon>Nocardia</taxon>
    </lineage>
</organism>
<evidence type="ECO:0000256" key="1">
    <source>
        <dbReference type="ARBA" id="ARBA00006484"/>
    </source>
</evidence>
<dbReference type="SUPFAM" id="SSF51735">
    <property type="entry name" value="NAD(P)-binding Rossmann-fold domains"/>
    <property type="match status" value="1"/>
</dbReference>